<dbReference type="AlphaFoldDB" id="A0A5J4UWF2"/>
<dbReference type="InterPro" id="IPR029047">
    <property type="entry name" value="HSP70_peptide-bd_sf"/>
</dbReference>
<accession>A0A5J4UWF2</accession>
<organism evidence="3 4">
    <name type="scientific">Streblomastix strix</name>
    <dbReference type="NCBI Taxonomy" id="222440"/>
    <lineage>
        <taxon>Eukaryota</taxon>
        <taxon>Metamonada</taxon>
        <taxon>Preaxostyla</taxon>
        <taxon>Oxymonadida</taxon>
        <taxon>Streblomastigidae</taxon>
        <taxon>Streblomastix</taxon>
    </lineage>
</organism>
<dbReference type="GO" id="GO:0005524">
    <property type="term" value="F:ATP binding"/>
    <property type="evidence" value="ECO:0007669"/>
    <property type="project" value="UniProtKB-KW"/>
</dbReference>
<keyword evidence="3" id="KW-0346">Stress response</keyword>
<evidence type="ECO:0000256" key="2">
    <source>
        <dbReference type="ARBA" id="ARBA00022840"/>
    </source>
</evidence>
<reference evidence="3 4" key="1">
    <citation type="submission" date="2019-03" db="EMBL/GenBank/DDBJ databases">
        <title>Single cell metagenomics reveals metabolic interactions within the superorganism composed of flagellate Streblomastix strix and complex community of Bacteroidetes bacteria on its surface.</title>
        <authorList>
            <person name="Treitli S.C."/>
            <person name="Kolisko M."/>
            <person name="Husnik F."/>
            <person name="Keeling P."/>
            <person name="Hampl V."/>
        </authorList>
    </citation>
    <scope>NUCLEOTIDE SEQUENCE [LARGE SCALE GENOMIC DNA]</scope>
    <source>
        <strain evidence="3">ST1C</strain>
    </source>
</reference>
<gene>
    <name evidence="3" type="ORF">EZS28_029704</name>
</gene>
<dbReference type="InterPro" id="IPR013126">
    <property type="entry name" value="Hsp_70_fam"/>
</dbReference>
<proteinExistence type="predicted"/>
<dbReference type="EMBL" id="SNRW01011727">
    <property type="protein sequence ID" value="KAA6374768.1"/>
    <property type="molecule type" value="Genomic_DNA"/>
</dbReference>
<dbReference type="InterPro" id="IPR029048">
    <property type="entry name" value="HSP70_C_sf"/>
</dbReference>
<evidence type="ECO:0000256" key="1">
    <source>
        <dbReference type="ARBA" id="ARBA00022741"/>
    </source>
</evidence>
<comment type="caution">
    <text evidence="3">The sequence shown here is derived from an EMBL/GenBank/DDBJ whole genome shotgun (WGS) entry which is preliminary data.</text>
</comment>
<dbReference type="Pfam" id="PF00012">
    <property type="entry name" value="HSP70"/>
    <property type="match status" value="1"/>
</dbReference>
<dbReference type="Proteomes" id="UP000324800">
    <property type="component" value="Unassembled WGS sequence"/>
</dbReference>
<dbReference type="SUPFAM" id="SSF100920">
    <property type="entry name" value="Heat shock protein 70kD (HSP70), peptide-binding domain"/>
    <property type="match status" value="2"/>
</dbReference>
<protein>
    <submittedName>
        <fullName evidence="3">Putative heat shock protein 70 family</fullName>
    </submittedName>
</protein>
<evidence type="ECO:0000313" key="4">
    <source>
        <dbReference type="Proteomes" id="UP000324800"/>
    </source>
</evidence>
<dbReference type="Gene3D" id="2.60.34.10">
    <property type="entry name" value="Substrate Binding Domain Of DNAk, Chain A, domain 1"/>
    <property type="match status" value="2"/>
</dbReference>
<dbReference type="SUPFAM" id="SSF100934">
    <property type="entry name" value="Heat shock protein 70kD (HSP70), C-terminal subdomain"/>
    <property type="match status" value="1"/>
</dbReference>
<keyword evidence="1" id="KW-0547">Nucleotide-binding</keyword>
<dbReference type="OrthoDB" id="3037214at2759"/>
<dbReference type="Gene3D" id="1.20.1270.10">
    <property type="match status" value="1"/>
</dbReference>
<sequence>MSIVGAANQAGILIGDYSQYIESEDIVIIDRISLTLGIETVVIPCKKTMVFSTYQDIQDQVLYQVFEGGVMTALMDRNTIIPGKKTMEFSTYPDIQDQVLYQVFEGERVMTKDNYKLGQFKLRDKPPAKRGVPQFECLLLIWVQKKIEIEHYAYRLKDLVQYSDKLGEKISDVDRKIIESAAQDALDCLDVIKTAELDEYEDQLKSLKKTAEPIIERVYKSNGGSDR</sequence>
<name>A0A5J4UWF2_9EUKA</name>
<evidence type="ECO:0000313" key="3">
    <source>
        <dbReference type="EMBL" id="KAA6374768.1"/>
    </source>
</evidence>
<dbReference type="GO" id="GO:0140662">
    <property type="term" value="F:ATP-dependent protein folding chaperone"/>
    <property type="evidence" value="ECO:0007669"/>
    <property type="project" value="InterPro"/>
</dbReference>
<dbReference type="PANTHER" id="PTHR19375">
    <property type="entry name" value="HEAT SHOCK PROTEIN 70KDA"/>
    <property type="match status" value="1"/>
</dbReference>
<keyword evidence="2" id="KW-0067">ATP-binding</keyword>